<gene>
    <name evidence="1" type="ORF">F4820DRAFT_308760</name>
</gene>
<accession>A0ACB9Z0Y8</accession>
<reference evidence="1 2" key="1">
    <citation type="journal article" date="2022" name="New Phytol.">
        <title>Ecological generalism drives hyperdiversity of secondary metabolite gene clusters in xylarialean endophytes.</title>
        <authorList>
            <person name="Franco M.E.E."/>
            <person name="Wisecaver J.H."/>
            <person name="Arnold A.E."/>
            <person name="Ju Y.M."/>
            <person name="Slot J.C."/>
            <person name="Ahrendt S."/>
            <person name="Moore L.P."/>
            <person name="Eastman K.E."/>
            <person name="Scott K."/>
            <person name="Konkel Z."/>
            <person name="Mondo S.J."/>
            <person name="Kuo A."/>
            <person name="Hayes R.D."/>
            <person name="Haridas S."/>
            <person name="Andreopoulos B."/>
            <person name="Riley R."/>
            <person name="LaButti K."/>
            <person name="Pangilinan J."/>
            <person name="Lipzen A."/>
            <person name="Amirebrahimi M."/>
            <person name="Yan J."/>
            <person name="Adam C."/>
            <person name="Keymanesh K."/>
            <person name="Ng V."/>
            <person name="Louie K."/>
            <person name="Northen T."/>
            <person name="Drula E."/>
            <person name="Henrissat B."/>
            <person name="Hsieh H.M."/>
            <person name="Youens-Clark K."/>
            <person name="Lutzoni F."/>
            <person name="Miadlikowska J."/>
            <person name="Eastwood D.C."/>
            <person name="Hamelin R.C."/>
            <person name="Grigoriev I.V."/>
            <person name="U'Ren J.M."/>
        </authorList>
    </citation>
    <scope>NUCLEOTIDE SEQUENCE [LARGE SCALE GENOMIC DNA]</scope>
    <source>
        <strain evidence="1 2">CBS 119005</strain>
    </source>
</reference>
<dbReference type="Proteomes" id="UP001497700">
    <property type="component" value="Unassembled WGS sequence"/>
</dbReference>
<sequence>MKNLRTKLERLRLDKRGPEGSGSKPPETSHGDKSAGCQPRTPLTSSVEAPPEEVQRHQIVTTSLVTPLSPGHTRGLRILRSPAQATLDVIFIHGLTGDSLRTWQHQPSGVYWPTDFLPKEFPEARILTFGYDADVTKLFVGAVGQGMLRNHATTLVGEYAAVRQRELDYSQSSNDDAKRRNVILVAHSLGGLVTKKALCISSESAVDSERVLDFDTIGICFLGTPHRGSDMAELASMASKFLKLTGKRVNSRIVDTLRPDSEVLGDIQAGFGNWLRRNNKRISVASFFEEQEMPRIGMVVPQGSTLIEGYPQLPIPSNHRDMTKFSSIEDTGLVRVIGQIRAMIFQKRVNERPSDNAPQLIPGYKDCLSALSYPDMSRRYGSILPPADDTCEWLGRHPIYNQWLVSGDGIMWILGHPGTGKSTLMKYAVQKSAQSRRIYRDSSLTLSFFFYNLGSELQKSVEGMLRAVLSQILQAFPSLIGDLVIPKVSDQVFVGNQTMGMPKKSIWQSTNLIEILEESITLILKHADVWLFIDALDECRIIEEDTTVDTEEIRQLMKSFRRILRMSVSDPYKLHVCCSCRHYPHIASLNDGYKVLVENENARDIKEYITQELFSEILPDHRSLLESLVETISSKATGSFQWVRLVTQKMISMYSAGKNASKIQECVDDLPKHLSDLYGSILSSIPEDDRSRSRKLFEWACLSSEPLKLPELRLMMNIDPNRRPRSFKDLESIPEFIEDDFQMELLVQSLSGGLAGLEGTDTESSTDCSYQPQGTEGSADANNISGTLTCQNSSGFRKPKIKSLFLIHQSIKDYMMTEGFQILNGSLIPNNTLLAGAYRNMSISLALVFTIQPHTINQQHALSEYSQEALRYSDKAILSVVDQIFNMDQHEVEELVEKAMKFIETNPAECDISLLLQHISLAHFEELVDREVALAFIQNLLAWCKSYYERCGVDHKFIDDTFNYASEAKKGGMGEMEAQLISSLSNPVMQDPFVRFSIMKQLRSPNPSSSGSRCG</sequence>
<evidence type="ECO:0000313" key="2">
    <source>
        <dbReference type="Proteomes" id="UP001497700"/>
    </source>
</evidence>
<dbReference type="EMBL" id="MU393476">
    <property type="protein sequence ID" value="KAI4865128.1"/>
    <property type="molecule type" value="Genomic_DNA"/>
</dbReference>
<evidence type="ECO:0000313" key="1">
    <source>
        <dbReference type="EMBL" id="KAI4865128.1"/>
    </source>
</evidence>
<protein>
    <submittedName>
        <fullName evidence="1">Uncharacterized protein</fullName>
    </submittedName>
</protein>
<keyword evidence="2" id="KW-1185">Reference proteome</keyword>
<proteinExistence type="predicted"/>
<comment type="caution">
    <text evidence="1">The sequence shown here is derived from an EMBL/GenBank/DDBJ whole genome shotgun (WGS) entry which is preliminary data.</text>
</comment>
<name>A0ACB9Z0Y8_9PEZI</name>
<organism evidence="1 2">
    <name type="scientific">Hypoxylon rubiginosum</name>
    <dbReference type="NCBI Taxonomy" id="110542"/>
    <lineage>
        <taxon>Eukaryota</taxon>
        <taxon>Fungi</taxon>
        <taxon>Dikarya</taxon>
        <taxon>Ascomycota</taxon>
        <taxon>Pezizomycotina</taxon>
        <taxon>Sordariomycetes</taxon>
        <taxon>Xylariomycetidae</taxon>
        <taxon>Xylariales</taxon>
        <taxon>Hypoxylaceae</taxon>
        <taxon>Hypoxylon</taxon>
    </lineage>
</organism>